<feature type="transmembrane region" description="Helical" evidence="8">
    <location>
        <begin position="131"/>
        <end position="155"/>
    </location>
</feature>
<dbReference type="RefSeq" id="XP_050500006.1">
    <property type="nucleotide sequence ID" value="XM_050644049.1"/>
</dbReference>
<keyword evidence="3 8" id="KW-0812">Transmembrane</keyword>
<dbReference type="SUPFAM" id="SSF52540">
    <property type="entry name" value="P-loop containing nucleoside triphosphate hydrolases"/>
    <property type="match status" value="2"/>
</dbReference>
<dbReference type="Proteomes" id="UP001652700">
    <property type="component" value="Unplaced"/>
</dbReference>
<dbReference type="PANTHER" id="PTHR24223">
    <property type="entry name" value="ATP-BINDING CASSETTE SUB-FAMILY C"/>
    <property type="match status" value="1"/>
</dbReference>
<dbReference type="CDD" id="cd18579">
    <property type="entry name" value="ABC_6TM_ABCC_D1"/>
    <property type="match status" value="1"/>
</dbReference>
<dbReference type="PANTHER" id="PTHR24223:SF448">
    <property type="entry name" value="FI20146P1-RELATED"/>
    <property type="match status" value="1"/>
</dbReference>
<feature type="transmembrane region" description="Helical" evidence="8">
    <location>
        <begin position="307"/>
        <end position="324"/>
    </location>
</feature>
<keyword evidence="7 8" id="KW-0472">Membrane</keyword>
<evidence type="ECO:0000256" key="6">
    <source>
        <dbReference type="ARBA" id="ARBA00022989"/>
    </source>
</evidence>
<feature type="transmembrane region" description="Helical" evidence="8">
    <location>
        <begin position="837"/>
        <end position="855"/>
    </location>
</feature>
<dbReference type="CDD" id="cd18580">
    <property type="entry name" value="ABC_6TM_ABCC_D2"/>
    <property type="match status" value="1"/>
</dbReference>
<evidence type="ECO:0000256" key="1">
    <source>
        <dbReference type="ARBA" id="ARBA00004141"/>
    </source>
</evidence>
<dbReference type="InterPro" id="IPR050173">
    <property type="entry name" value="ABC_transporter_C-like"/>
</dbReference>
<keyword evidence="12" id="KW-1185">Reference proteome</keyword>
<evidence type="ECO:0000256" key="5">
    <source>
        <dbReference type="ARBA" id="ARBA00022840"/>
    </source>
</evidence>
<feature type="transmembrane region" description="Helical" evidence="8">
    <location>
        <begin position="811"/>
        <end position="831"/>
    </location>
</feature>
<feature type="transmembrane region" description="Helical" evidence="8">
    <location>
        <begin position="206"/>
        <end position="228"/>
    </location>
</feature>
<dbReference type="CDD" id="cd03244">
    <property type="entry name" value="ABCC_MRP_domain2"/>
    <property type="match status" value="1"/>
</dbReference>
<keyword evidence="2" id="KW-0813">Transport</keyword>
<feature type="transmembrane region" description="Helical" evidence="8">
    <location>
        <begin position="682"/>
        <end position="701"/>
    </location>
</feature>
<dbReference type="InterPro" id="IPR044726">
    <property type="entry name" value="ABCC_6TM_D2"/>
</dbReference>
<name>A0ABM5JPZ8_DIAVI</name>
<feature type="domain" description="ABC transporter" evidence="9">
    <location>
        <begin position="1012"/>
        <end position="1248"/>
    </location>
</feature>
<dbReference type="InterPro" id="IPR011527">
    <property type="entry name" value="ABC1_TM_dom"/>
</dbReference>
<evidence type="ECO:0008006" key="13">
    <source>
        <dbReference type="Google" id="ProtNLM"/>
    </source>
</evidence>
<evidence type="ECO:0000259" key="10">
    <source>
        <dbReference type="PROSITE" id="PS50929"/>
    </source>
</evidence>
<dbReference type="PROSITE" id="PS50929">
    <property type="entry name" value="ABC_TM1F"/>
    <property type="match status" value="2"/>
</dbReference>
<protein>
    <recommendedName>
        <fullName evidence="13">Multidrug resistance-associated protein lethal(2)03659</fullName>
    </recommendedName>
</protein>
<evidence type="ECO:0000313" key="12">
    <source>
        <dbReference type="Proteomes" id="UP001652700"/>
    </source>
</evidence>
<evidence type="ECO:0000256" key="2">
    <source>
        <dbReference type="ARBA" id="ARBA00022448"/>
    </source>
</evidence>
<comment type="subcellular location">
    <subcellularLocation>
        <location evidence="1">Membrane</location>
        <topology evidence="1">Multi-pass membrane protein</topology>
    </subcellularLocation>
</comment>
<feature type="transmembrane region" description="Helical" evidence="8">
    <location>
        <begin position="234"/>
        <end position="256"/>
    </location>
</feature>
<feature type="transmembrane region" description="Helical" evidence="8">
    <location>
        <begin position="330"/>
        <end position="352"/>
    </location>
</feature>
<dbReference type="Pfam" id="PF00664">
    <property type="entry name" value="ABC_membrane"/>
    <property type="match status" value="2"/>
</dbReference>
<dbReference type="Pfam" id="PF00005">
    <property type="entry name" value="ABC_tran"/>
    <property type="match status" value="2"/>
</dbReference>
<dbReference type="InterPro" id="IPR044746">
    <property type="entry name" value="ABCC_6TM_D1"/>
</dbReference>
<dbReference type="GeneID" id="114333774"/>
<evidence type="ECO:0000256" key="7">
    <source>
        <dbReference type="ARBA" id="ARBA00023136"/>
    </source>
</evidence>
<dbReference type="PROSITE" id="PS50893">
    <property type="entry name" value="ABC_TRANSPORTER_2"/>
    <property type="match status" value="2"/>
</dbReference>
<evidence type="ECO:0000313" key="11">
    <source>
        <dbReference type="EnsemblMetazoa" id="XP_050500006.1"/>
    </source>
</evidence>
<reference evidence="11" key="1">
    <citation type="submission" date="2025-05" db="UniProtKB">
        <authorList>
            <consortium name="EnsemblMetazoa"/>
        </authorList>
    </citation>
    <scope>IDENTIFICATION</scope>
</reference>
<dbReference type="InterPro" id="IPR003439">
    <property type="entry name" value="ABC_transporter-like_ATP-bd"/>
</dbReference>
<accession>A0ABM5JPZ8</accession>
<dbReference type="InterPro" id="IPR036640">
    <property type="entry name" value="ABC1_TM_sf"/>
</dbReference>
<dbReference type="EnsemblMetazoa" id="XM_050644049.1">
    <property type="protein sequence ID" value="XP_050500006.1"/>
    <property type="gene ID" value="LOC114333774"/>
</dbReference>
<keyword evidence="5" id="KW-0067">ATP-binding</keyword>
<evidence type="ECO:0000256" key="8">
    <source>
        <dbReference type="SAM" id="Phobius"/>
    </source>
</evidence>
<evidence type="ECO:0000256" key="3">
    <source>
        <dbReference type="ARBA" id="ARBA00022692"/>
    </source>
</evidence>
<evidence type="ECO:0000256" key="4">
    <source>
        <dbReference type="ARBA" id="ARBA00022741"/>
    </source>
</evidence>
<dbReference type="InterPro" id="IPR027417">
    <property type="entry name" value="P-loop_NTPase"/>
</dbReference>
<feature type="transmembrane region" description="Helical" evidence="8">
    <location>
        <begin position="91"/>
        <end position="111"/>
    </location>
</feature>
<dbReference type="Gene3D" id="1.20.1560.10">
    <property type="entry name" value="ABC transporter type 1, transmembrane domain"/>
    <property type="match status" value="2"/>
</dbReference>
<dbReference type="PROSITE" id="PS00211">
    <property type="entry name" value="ABC_TRANSPORTER_1"/>
    <property type="match status" value="2"/>
</dbReference>
<proteinExistence type="predicted"/>
<feature type="domain" description="ABC transporter" evidence="9">
    <location>
        <begin position="408"/>
        <end position="627"/>
    </location>
</feature>
<dbReference type="InterPro" id="IPR017871">
    <property type="entry name" value="ABC_transporter-like_CS"/>
</dbReference>
<sequence length="1255" mass="142456">MNKNKLSDNRQEHPIQNSNFLSRIIFLYTLPIFWKTHKRGTFEEDELYEVLKKCKAEEAGNEVEKCIKDDVKNHGYLSLFRILCKCYGLKYFLLGMIQVIVRSIVIITIPLTLSKVIKYFQPGQDELSRSSAIYCAILLVLLNFLSVTYLHNYLLVLSELGIKVRTAFCSAIFRKSLRLTQKSLLEVSSGKIVTLMTKDVAAIENFIFYFNDVWVGIVQAIIVFYLIFNKMGVGSLIGIGFFLLVIPAQVLLGKLISKLRLESSKKTDERLQTTKEMLSGISTIKMNVWEFEFEHKINQTRKKEMKAILKIFLAKTTVLLIGSLTSKIAYYLLLTTFILLGNTISAELVYYITTLFLRIRHALNVAIPIGVTVTADMSAAMKRIQQMMTAEEVIVNDEIEVDQKKSYVSLNNLSIEVDDKVLLKDITLRFDSGLYIISGSTGSGKTVLLKSILGEFDTKSDHIIKYGTISYAAQEPWIFPATFKQNIVFDEPFDEERYNRILDICALGFDIEHFTLANDLKIGDKGANLSKGQKSRINLARALYRNADIYLIDDCLSSLDVNVQRHVFQKCIREFLSDKICIFVTQNLQYTNENDKIIVLNEGKTFVSQNLSEEDDQDIKTILKKEQQLKNLIEVNNNADEVNNDETTEESSLLKKLNIGRNNMYQENKKSGKVDFYTYRKYGNYGGGILVIAIVLVFFIGSQFSKSYTEKILSNWVNHIHHNTTNINEENTVWDFSLKIYSAFTLSTTILSIFSAFLLFNFTRKASIKLHRCLSNTVINATMKFFDSHLIGNIINRFSKDLSIVDEQIPFAIYEFLEIVLSLCGVIILITLVNVGFIIPTAVVFILLYFLRKLYLPTGRNLQRLDTAVRSPMLGHLNSSLEGLSTIRAFKAEETISKEFDRHQDLYTSANYTSKCCQRAFGYYLDVCCTTFIGAIIAAFIIVGKETAVGDVGLAITQAFMLNGIAQYAIRLWADIENKMTSVERILEYVGIKTEDNDLRDIFKDWTSNNIIQYKNVNFRYDNSQQYILKNINITINKGEKVGIIGRTGSGKSSLITLLLRLFDYEGKITIGNEDIQSLPLTLLRSKISIISQDPVLFSGTIKSNMAPKVFGVYPDEDIWKVIHKLELTTIIDSLDFQICEGGKNLSAGQRQLICLARCLLHQNKIILLDEATSEMDQGSESLFNNILEKQILDCYSFRSTVIVVAHSLKTILNCDRVLVVQNGEIVENGAVSTLAQDEQSLFYNMLKSSGLLTI</sequence>
<dbReference type="InterPro" id="IPR003593">
    <property type="entry name" value="AAA+_ATPase"/>
</dbReference>
<dbReference type="Gene3D" id="3.40.50.300">
    <property type="entry name" value="P-loop containing nucleotide triphosphate hydrolases"/>
    <property type="match status" value="2"/>
</dbReference>
<keyword evidence="6 8" id="KW-1133">Transmembrane helix</keyword>
<feature type="transmembrane region" description="Helical" evidence="8">
    <location>
        <begin position="740"/>
        <end position="762"/>
    </location>
</feature>
<dbReference type="SUPFAM" id="SSF90123">
    <property type="entry name" value="ABC transporter transmembrane region"/>
    <property type="match status" value="2"/>
</dbReference>
<feature type="transmembrane region" description="Helical" evidence="8">
    <location>
        <begin position="923"/>
        <end position="943"/>
    </location>
</feature>
<evidence type="ECO:0000259" key="9">
    <source>
        <dbReference type="PROSITE" id="PS50893"/>
    </source>
</evidence>
<organism evidence="11 12">
    <name type="scientific">Diabrotica virgifera virgifera</name>
    <name type="common">western corn rootworm</name>
    <dbReference type="NCBI Taxonomy" id="50390"/>
    <lineage>
        <taxon>Eukaryota</taxon>
        <taxon>Metazoa</taxon>
        <taxon>Ecdysozoa</taxon>
        <taxon>Arthropoda</taxon>
        <taxon>Hexapoda</taxon>
        <taxon>Insecta</taxon>
        <taxon>Pterygota</taxon>
        <taxon>Neoptera</taxon>
        <taxon>Endopterygota</taxon>
        <taxon>Coleoptera</taxon>
        <taxon>Polyphaga</taxon>
        <taxon>Cucujiformia</taxon>
        <taxon>Chrysomeloidea</taxon>
        <taxon>Chrysomelidae</taxon>
        <taxon>Galerucinae</taxon>
        <taxon>Diabroticina</taxon>
        <taxon>Diabroticites</taxon>
        <taxon>Diabrotica</taxon>
    </lineage>
</organism>
<dbReference type="SMART" id="SM00382">
    <property type="entry name" value="AAA"/>
    <property type="match status" value="2"/>
</dbReference>
<keyword evidence="4" id="KW-0547">Nucleotide-binding</keyword>
<feature type="domain" description="ABC transmembrane type-1" evidence="10">
    <location>
        <begin position="686"/>
        <end position="978"/>
    </location>
</feature>
<feature type="domain" description="ABC transmembrane type-1" evidence="10">
    <location>
        <begin position="100"/>
        <end position="375"/>
    </location>
</feature>